<evidence type="ECO:0000313" key="1">
    <source>
        <dbReference type="EMBL" id="KHJ77217.1"/>
    </source>
</evidence>
<dbReference type="EMBL" id="KN610981">
    <property type="protein sequence ID" value="KHJ77217.1"/>
    <property type="molecule type" value="Genomic_DNA"/>
</dbReference>
<organism evidence="1 2">
    <name type="scientific">Oesophagostomum dentatum</name>
    <name type="common">Nodular worm</name>
    <dbReference type="NCBI Taxonomy" id="61180"/>
    <lineage>
        <taxon>Eukaryota</taxon>
        <taxon>Metazoa</taxon>
        <taxon>Ecdysozoa</taxon>
        <taxon>Nematoda</taxon>
        <taxon>Chromadorea</taxon>
        <taxon>Rhabditida</taxon>
        <taxon>Rhabditina</taxon>
        <taxon>Rhabditomorpha</taxon>
        <taxon>Strongyloidea</taxon>
        <taxon>Strongylidae</taxon>
        <taxon>Oesophagostomum</taxon>
    </lineage>
</organism>
<proteinExistence type="predicted"/>
<dbReference type="AlphaFoldDB" id="A0A0B1S156"/>
<protein>
    <submittedName>
        <fullName evidence="1">Uncharacterized protein</fullName>
    </submittedName>
</protein>
<name>A0A0B1S156_OESDE</name>
<reference evidence="1 2" key="1">
    <citation type="submission" date="2014-03" db="EMBL/GenBank/DDBJ databases">
        <title>Draft genome of the hookworm Oesophagostomum dentatum.</title>
        <authorList>
            <person name="Mitreva M."/>
        </authorList>
    </citation>
    <scope>NUCLEOTIDE SEQUENCE [LARGE SCALE GENOMIC DNA]</scope>
    <source>
        <strain evidence="1 2">OD-Hann</strain>
    </source>
</reference>
<sequence length="28" mass="3061">MVQLNCGILDLVPLTLVSALLIKHIVLM</sequence>
<dbReference type="Proteomes" id="UP000053660">
    <property type="component" value="Unassembled WGS sequence"/>
</dbReference>
<evidence type="ECO:0000313" key="2">
    <source>
        <dbReference type="Proteomes" id="UP000053660"/>
    </source>
</evidence>
<keyword evidence="2" id="KW-1185">Reference proteome</keyword>
<accession>A0A0B1S156</accession>
<gene>
    <name evidence="1" type="ORF">OESDEN_23163</name>
</gene>